<dbReference type="GO" id="GO:0031514">
    <property type="term" value="C:motile cilium"/>
    <property type="evidence" value="ECO:0007669"/>
    <property type="project" value="TreeGrafter"/>
</dbReference>
<evidence type="ECO:0000256" key="13">
    <source>
        <dbReference type="ARBA" id="ARBA00031733"/>
    </source>
</evidence>
<evidence type="ECO:0000256" key="11">
    <source>
        <dbReference type="ARBA" id="ARBA00023273"/>
    </source>
</evidence>
<keyword evidence="7" id="KW-0744">Spermatogenesis</keyword>
<feature type="coiled-coil region" evidence="14">
    <location>
        <begin position="260"/>
        <end position="292"/>
    </location>
</feature>
<comment type="similarity">
    <text evidence="2">Belongs to the DRC7 family.</text>
</comment>
<evidence type="ECO:0000256" key="1">
    <source>
        <dbReference type="ARBA" id="ARBA00004611"/>
    </source>
</evidence>
<evidence type="ECO:0000259" key="16">
    <source>
        <dbReference type="Pfam" id="PF24667"/>
    </source>
</evidence>
<evidence type="ECO:0000313" key="18">
    <source>
        <dbReference type="EMBL" id="SSX22352.1"/>
    </source>
</evidence>
<feature type="domain" description="Dynein regulatory complex subunit 7 C-terminal" evidence="17">
    <location>
        <begin position="775"/>
        <end position="881"/>
    </location>
</feature>
<keyword evidence="10" id="KW-0206">Cytoskeleton</keyword>
<accession>A0A336LWC1</accession>
<feature type="coiled-coil region" evidence="14">
    <location>
        <begin position="851"/>
        <end position="878"/>
    </location>
</feature>
<keyword evidence="4" id="KW-0963">Cytoplasm</keyword>
<dbReference type="GO" id="GO:0030317">
    <property type="term" value="P:flagellated sperm motility"/>
    <property type="evidence" value="ECO:0007669"/>
    <property type="project" value="TreeGrafter"/>
</dbReference>
<keyword evidence="6" id="KW-0282">Flagellum</keyword>
<dbReference type="EMBL" id="UFQT01000246">
    <property type="protein sequence ID" value="SSX22352.1"/>
    <property type="molecule type" value="Genomic_DNA"/>
</dbReference>
<dbReference type="InterPro" id="IPR056292">
    <property type="entry name" value="DRC7_C"/>
</dbReference>
<feature type="coiled-coil region" evidence="14">
    <location>
        <begin position="691"/>
        <end position="718"/>
    </location>
</feature>
<evidence type="ECO:0000256" key="8">
    <source>
        <dbReference type="ARBA" id="ARBA00023054"/>
    </source>
</evidence>
<dbReference type="InterPro" id="IPR056290">
    <property type="entry name" value="CEPT76/DRC7_peptidase-like_dom"/>
</dbReference>
<evidence type="ECO:0000256" key="4">
    <source>
        <dbReference type="ARBA" id="ARBA00022490"/>
    </source>
</evidence>
<evidence type="ECO:0000256" key="6">
    <source>
        <dbReference type="ARBA" id="ARBA00022846"/>
    </source>
</evidence>
<keyword evidence="11" id="KW-0966">Cell projection</keyword>
<proteinExistence type="inferred from homology"/>
<dbReference type="SUPFAM" id="SSF54001">
    <property type="entry name" value="Cysteine proteinases"/>
    <property type="match status" value="1"/>
</dbReference>
<gene>
    <name evidence="18" type="primary">CSON006586</name>
</gene>
<evidence type="ECO:0000256" key="10">
    <source>
        <dbReference type="ARBA" id="ARBA00023212"/>
    </source>
</evidence>
<dbReference type="Pfam" id="PF24667">
    <property type="entry name" value="MORN_DRC7"/>
    <property type="match status" value="1"/>
</dbReference>
<keyword evidence="8 14" id="KW-0175">Coiled coil</keyword>
<dbReference type="Pfam" id="PF24656">
    <property type="entry name" value="CEPT76_peptidase"/>
    <property type="match status" value="1"/>
</dbReference>
<evidence type="ECO:0000259" key="15">
    <source>
        <dbReference type="Pfam" id="PF24656"/>
    </source>
</evidence>
<dbReference type="GO" id="GO:0030154">
    <property type="term" value="P:cell differentiation"/>
    <property type="evidence" value="ECO:0007669"/>
    <property type="project" value="UniProtKB-KW"/>
</dbReference>
<organism evidence="18">
    <name type="scientific">Culicoides sonorensis</name>
    <name type="common">Biting midge</name>
    <dbReference type="NCBI Taxonomy" id="179676"/>
    <lineage>
        <taxon>Eukaryota</taxon>
        <taxon>Metazoa</taxon>
        <taxon>Ecdysozoa</taxon>
        <taxon>Arthropoda</taxon>
        <taxon>Hexapoda</taxon>
        <taxon>Insecta</taxon>
        <taxon>Pterygota</taxon>
        <taxon>Neoptera</taxon>
        <taxon>Endopterygota</taxon>
        <taxon>Diptera</taxon>
        <taxon>Nematocera</taxon>
        <taxon>Chironomoidea</taxon>
        <taxon>Ceratopogonidae</taxon>
        <taxon>Ceratopogoninae</taxon>
        <taxon>Culicoides</taxon>
        <taxon>Monoculicoides</taxon>
    </lineage>
</organism>
<keyword evidence="5" id="KW-0221">Differentiation</keyword>
<evidence type="ECO:0000256" key="5">
    <source>
        <dbReference type="ARBA" id="ARBA00022782"/>
    </source>
</evidence>
<comment type="subcellular location">
    <subcellularLocation>
        <location evidence="1">Cytoplasm</location>
        <location evidence="1">Cytoskeleton</location>
        <location evidence="1">Flagellum axoneme</location>
    </subcellularLocation>
</comment>
<keyword evidence="9" id="KW-0969">Cilium</keyword>
<evidence type="ECO:0000256" key="3">
    <source>
        <dbReference type="ARBA" id="ARBA00021303"/>
    </source>
</evidence>
<dbReference type="OMA" id="CRDDYIT"/>
<feature type="coiled-coil region" evidence="14">
    <location>
        <begin position="793"/>
        <end position="820"/>
    </location>
</feature>
<dbReference type="PANTHER" id="PTHR35249:SF2">
    <property type="entry name" value="DYNEIN REGULATORY COMPLEX SUBUNIT 7"/>
    <property type="match status" value="1"/>
</dbReference>
<sequence>MDPGLEGRLSALLAMSNDYNLDETSNAAEAEPVEEFAVNSITNEQLKSVGETLGRIHTCFPEISDVEFEGRNDFPKSYKTLSLKERLLLLFAENFRRQYNEKHPNRKPLILCLENECGIQKFVATTIKPTVFLYPELIDNWQGCASFIADHIIYEPLEDQIKIPKRLLSPETIIRRRKGNSFEMATLLCSLLIGNGFPACVVYGYATREVVNNDLRRVVCPFIPKNNENTDSDEESKQVEIKPPNKYALKEPPPLTSSFVKEMKQRELDEIRKIEEAKQEEERRKLQEIESLPPDEYEGSRIHAWVAIIRYAQWSYKPDDRERDAEGERLPPQAFFIEPSTGFRHEVDDPGYLGIECLWNQHNYYVNIQEPLTDIKNMRWDLSNTKDWEHLLPGEPYECRENRPLPDDVEALTLDEELAKEKHLDMPVSWVQRFDILLPDYEERFVNGEKTEFYKRAVYERFAPYKQLDGLVKRLTLYETLDYENPFFRWEWYENRDDLLEMVKVDFSTKQIEEYFQKGRADAMKAFIRNTDDTKGKIFKFYHTPRFDALKELHCYSDYIKEFYDKRKDLLHYREFKTSKRVKMKDIHNTESGHQRKLTQITEKFHRNPKLQAIRDIAIRHFYLNENKIFLQFHYDTDCITASTRIFQKLPESEMGEDVQFDPATTTGYISNPNDKQMSNVELYLLLKQLMLDEEKSCKAYQERLIEVEQNLKNRQIQDENPKLMFTIFDPLRNEAARKLRMERYEQMRIREELAKTQLADFLAPYLVRLGSDRKLSKAEYDLAKKDCLSDFRQYYLDMLNELQRRFEELTKEEESLRRFLHKFQSQFDDYDYEKFIKEGENIVRNKRIIQKRIENVSEELDRKYKTLKEALDNDERLTEIEKANESKLKFTE</sequence>
<evidence type="ECO:0000259" key="17">
    <source>
        <dbReference type="Pfam" id="PF24671"/>
    </source>
</evidence>
<dbReference type="AlphaFoldDB" id="A0A336LWC1"/>
<dbReference type="InterPro" id="IPR033551">
    <property type="entry name" value="DRC7/lobo"/>
</dbReference>
<feature type="domain" description="Dynein regulatory complex subunit 7 MORN" evidence="16">
    <location>
        <begin position="447"/>
        <end position="725"/>
    </location>
</feature>
<dbReference type="VEuPathDB" id="VectorBase:CSON006586"/>
<evidence type="ECO:0000256" key="2">
    <source>
        <dbReference type="ARBA" id="ARBA00010738"/>
    </source>
</evidence>
<dbReference type="InterPro" id="IPR038765">
    <property type="entry name" value="Papain-like_cys_pep_sf"/>
</dbReference>
<evidence type="ECO:0000256" key="14">
    <source>
        <dbReference type="SAM" id="Coils"/>
    </source>
</evidence>
<evidence type="ECO:0000256" key="7">
    <source>
        <dbReference type="ARBA" id="ARBA00022871"/>
    </source>
</evidence>
<name>A0A336LWC1_CULSO</name>
<dbReference type="InterPro" id="IPR056291">
    <property type="entry name" value="MORN_DRC7"/>
</dbReference>
<reference evidence="18" key="1">
    <citation type="submission" date="2018-07" db="EMBL/GenBank/DDBJ databases">
        <authorList>
            <person name="Quirk P.G."/>
            <person name="Krulwich T.A."/>
        </authorList>
    </citation>
    <scope>NUCLEOTIDE SEQUENCE</scope>
</reference>
<dbReference type="GO" id="GO:0007283">
    <property type="term" value="P:spermatogenesis"/>
    <property type="evidence" value="ECO:0007669"/>
    <property type="project" value="UniProtKB-KW"/>
</dbReference>
<dbReference type="Pfam" id="PF24671">
    <property type="entry name" value="DRC7_C"/>
    <property type="match status" value="1"/>
</dbReference>
<protein>
    <recommendedName>
        <fullName evidence="3">Dynein regulatory complex subunit 7</fullName>
    </recommendedName>
    <alternativeName>
        <fullName evidence="12">Coiled-coil domain-containing protein 135</fullName>
    </alternativeName>
    <alternativeName>
        <fullName evidence="13">Coiled-coil domain-containing protein lobo homolog</fullName>
    </alternativeName>
</protein>
<evidence type="ECO:0000256" key="12">
    <source>
        <dbReference type="ARBA" id="ARBA00031627"/>
    </source>
</evidence>
<dbReference type="PANTHER" id="PTHR35249">
    <property type="entry name" value="DYNEIN REGULATORY COMPLEX SUBUNIT 7"/>
    <property type="match status" value="1"/>
</dbReference>
<feature type="domain" description="CEP76/DRC7 peptidase-like" evidence="15">
    <location>
        <begin position="333"/>
        <end position="391"/>
    </location>
</feature>
<evidence type="ECO:0000256" key="9">
    <source>
        <dbReference type="ARBA" id="ARBA00023069"/>
    </source>
</evidence>